<dbReference type="GO" id="GO:0046872">
    <property type="term" value="F:metal ion binding"/>
    <property type="evidence" value="ECO:0007669"/>
    <property type="project" value="UniProtKB-KW"/>
</dbReference>
<dbReference type="Gene3D" id="2.60.40.2630">
    <property type="match status" value="1"/>
</dbReference>
<protein>
    <recommendedName>
        <fullName evidence="15">Endonuclease</fullName>
    </recommendedName>
</protein>
<evidence type="ECO:0000256" key="6">
    <source>
        <dbReference type="ARBA" id="ARBA00022801"/>
    </source>
</evidence>
<evidence type="ECO:0000313" key="14">
    <source>
        <dbReference type="Proteomes" id="UP000004892"/>
    </source>
</evidence>
<comment type="caution">
    <text evidence="13">The sequence shown here is derived from an EMBL/GenBank/DDBJ whole genome shotgun (WGS) entry which is preliminary data.</text>
</comment>
<dbReference type="CDD" id="cd13120">
    <property type="entry name" value="BF2867_like_N"/>
    <property type="match status" value="1"/>
</dbReference>
<dbReference type="RefSeq" id="WP_009136369.1">
    <property type="nucleotide sequence ID" value="NZ_JH594596.1"/>
</dbReference>
<dbReference type="EMBL" id="ADMC01000017">
    <property type="protein sequence ID" value="EHP48858.1"/>
    <property type="molecule type" value="Genomic_DNA"/>
</dbReference>
<evidence type="ECO:0000256" key="5">
    <source>
        <dbReference type="ARBA" id="ARBA00022759"/>
    </source>
</evidence>
<dbReference type="STRING" id="742817.HMPREF9449_01221"/>
<dbReference type="eggNOG" id="COG1864">
    <property type="taxonomic scope" value="Bacteria"/>
</dbReference>
<dbReference type="Gene3D" id="2.60.40.2620">
    <property type="entry name" value="Fimbrillin-like"/>
    <property type="match status" value="1"/>
</dbReference>
<keyword evidence="3" id="KW-0540">Nuclease</keyword>
<keyword evidence="5" id="KW-0255">Endonuclease</keyword>
<dbReference type="HOGENOM" id="CLU_518606_0_0_10"/>
<dbReference type="InterPro" id="IPR042278">
    <property type="entry name" value="Mfa-like_1_N"/>
</dbReference>
<evidence type="ECO:0000256" key="2">
    <source>
        <dbReference type="ARBA" id="ARBA00010052"/>
    </source>
</evidence>
<evidence type="ECO:0000256" key="7">
    <source>
        <dbReference type="ARBA" id="ARBA00022842"/>
    </source>
</evidence>
<comment type="similarity">
    <text evidence="2">Belongs to the DNA/RNA non-specific endonuclease family.</text>
</comment>
<evidence type="ECO:0000313" key="13">
    <source>
        <dbReference type="EMBL" id="EHP48858.1"/>
    </source>
</evidence>
<feature type="signal peptide" evidence="10">
    <location>
        <begin position="1"/>
        <end position="20"/>
    </location>
</feature>
<evidence type="ECO:0000259" key="11">
    <source>
        <dbReference type="SMART" id="SM00477"/>
    </source>
</evidence>
<evidence type="ECO:0000256" key="8">
    <source>
        <dbReference type="PIRSR" id="PIRSR640255-1"/>
    </source>
</evidence>
<evidence type="ECO:0000256" key="9">
    <source>
        <dbReference type="PIRSR" id="PIRSR640255-2"/>
    </source>
</evidence>
<gene>
    <name evidence="13" type="ORF">HMPREF9449_01221</name>
</gene>
<dbReference type="InterPro" id="IPR044929">
    <property type="entry name" value="DNA/RNA_non-sp_Endonuclease_sf"/>
</dbReference>
<keyword evidence="4 9" id="KW-0479">Metal-binding</keyword>
<evidence type="ECO:0000256" key="3">
    <source>
        <dbReference type="ARBA" id="ARBA00022722"/>
    </source>
</evidence>
<dbReference type="InterPro" id="IPR040255">
    <property type="entry name" value="Non-specific_endonuclease"/>
</dbReference>
<feature type="domain" description="ENPP1-3/EXOG-like endonuclease/phosphodiesterase" evidence="11">
    <location>
        <begin position="312"/>
        <end position="512"/>
    </location>
</feature>
<dbReference type="InterPro" id="IPR018524">
    <property type="entry name" value="DNA/RNA_endonuclease_AS"/>
</dbReference>
<sequence length="523" mass="58611">MKIRNVLGALLFLVSGFISCEDNSLSEKERNRLPVQFTSGIDGEIQSRVTGTKWDSGDAIGIFMKRNGQLLSAATILEDANNLEYTAGEKGMFIPAAFRWIYYPADGSKVDFIAYYPYQENLTDYIYKVDLAHQPTASSVDLLYADGAKGLAMGEERVTLSFSHQLSRVILNITAGEGIKDLTGLNVVFSGLKTKADFALAEGTLVIDDRSVGEITVPLVSTETGKVGEAMVLPEADVKGAFIRFNLHSKSYDWKIPEGFTYEKGKRYTYDIVLKNGGAEEKPSLPTWFETPTGDMENTIYVTHYLPDRAGVRNYAMLYDTIQKLAYWVAYPLHASYVSSGRWDSWGYDPEIKPSLQPYLKNAFGISGIDRGHQIPSADRNYSRAGNATTFYYSNMTAQNSTLNQGMWAQLENRIRTWMRTCDTLYVVTGAMVTTDTDRNITYVKDNDKKNVAKPKYYFKALAQKVGNTYYTIGFKMNNKAPSNTDYNAYRMSVSELEAETGFTFFPGLTDAVKAKIETSRWN</sequence>
<keyword evidence="7" id="KW-0460">Magnesium</keyword>
<dbReference type="PANTHER" id="PTHR13966:SF5">
    <property type="entry name" value="ENDONUCLEASE G, MITOCHONDRIAL"/>
    <property type="match status" value="1"/>
</dbReference>
<dbReference type="GO" id="GO:0003676">
    <property type="term" value="F:nucleic acid binding"/>
    <property type="evidence" value="ECO:0007669"/>
    <property type="project" value="InterPro"/>
</dbReference>
<dbReference type="InterPro" id="IPR020821">
    <property type="entry name" value="ENPP1-3/EXOG-like_nuc-like"/>
</dbReference>
<dbReference type="PATRIC" id="fig|742817.3.peg.1297"/>
<dbReference type="PROSITE" id="PS01070">
    <property type="entry name" value="NUCLEASE_NON_SPEC"/>
    <property type="match status" value="1"/>
</dbReference>
<feature type="active site" description="Proton acceptor" evidence="8">
    <location>
        <position position="373"/>
    </location>
</feature>
<feature type="chain" id="PRO_5003550100" description="Endonuclease" evidence="10">
    <location>
        <begin position="21"/>
        <end position="523"/>
    </location>
</feature>
<evidence type="ECO:0000256" key="4">
    <source>
        <dbReference type="ARBA" id="ARBA00022723"/>
    </source>
</evidence>
<dbReference type="SMART" id="SM00477">
    <property type="entry name" value="NUC"/>
    <property type="match status" value="1"/>
</dbReference>
<evidence type="ECO:0000256" key="1">
    <source>
        <dbReference type="ARBA" id="ARBA00001946"/>
    </source>
</evidence>
<dbReference type="Proteomes" id="UP000004892">
    <property type="component" value="Unassembled WGS sequence"/>
</dbReference>
<dbReference type="AlphaFoldDB" id="H1DG35"/>
<organism evidence="13 14">
    <name type="scientific">Odoribacter laneus YIT 12061</name>
    <dbReference type="NCBI Taxonomy" id="742817"/>
    <lineage>
        <taxon>Bacteria</taxon>
        <taxon>Pseudomonadati</taxon>
        <taxon>Bacteroidota</taxon>
        <taxon>Bacteroidia</taxon>
        <taxon>Bacteroidales</taxon>
        <taxon>Odoribacteraceae</taxon>
        <taxon>Odoribacter</taxon>
    </lineage>
</organism>
<dbReference type="Gene3D" id="3.40.570.10">
    <property type="entry name" value="Extracellular Endonuclease, subunit A"/>
    <property type="match status" value="1"/>
</dbReference>
<dbReference type="InterPro" id="IPR044925">
    <property type="entry name" value="His-Me_finger_sf"/>
</dbReference>
<keyword evidence="14" id="KW-1185">Reference proteome</keyword>
<keyword evidence="6" id="KW-0378">Hydrolase</keyword>
<evidence type="ECO:0000256" key="10">
    <source>
        <dbReference type="SAM" id="SignalP"/>
    </source>
</evidence>
<dbReference type="PANTHER" id="PTHR13966">
    <property type="entry name" value="ENDONUCLEASE RELATED"/>
    <property type="match status" value="1"/>
</dbReference>
<dbReference type="InterPro" id="IPR025049">
    <property type="entry name" value="Mfa-like_1"/>
</dbReference>
<feature type="domain" description="DNA/RNA non-specific endonuclease/pyrophosphatase/phosphodiesterase" evidence="12">
    <location>
        <begin position="311"/>
        <end position="512"/>
    </location>
</feature>
<accession>H1DG35</accession>
<dbReference type="CDD" id="cd13121">
    <property type="entry name" value="BF2867_like_C"/>
    <property type="match status" value="1"/>
</dbReference>
<dbReference type="PROSITE" id="PS51257">
    <property type="entry name" value="PROKAR_LIPOPROTEIN"/>
    <property type="match status" value="1"/>
</dbReference>
<dbReference type="SUPFAM" id="SSF54060">
    <property type="entry name" value="His-Me finger endonucleases"/>
    <property type="match status" value="1"/>
</dbReference>
<evidence type="ECO:0008006" key="15">
    <source>
        <dbReference type="Google" id="ProtNLM"/>
    </source>
</evidence>
<dbReference type="Pfam" id="PF13149">
    <property type="entry name" value="Mfa_like_1"/>
    <property type="match status" value="1"/>
</dbReference>
<evidence type="ECO:0000259" key="12">
    <source>
        <dbReference type="SMART" id="SM00892"/>
    </source>
</evidence>
<dbReference type="SMART" id="SM00892">
    <property type="entry name" value="Endonuclease_NS"/>
    <property type="match status" value="1"/>
</dbReference>
<dbReference type="GO" id="GO:0004519">
    <property type="term" value="F:endonuclease activity"/>
    <property type="evidence" value="ECO:0007669"/>
    <property type="project" value="UniProtKB-KW"/>
</dbReference>
<keyword evidence="10" id="KW-0732">Signal</keyword>
<dbReference type="Pfam" id="PF01223">
    <property type="entry name" value="Endonuclease_NS"/>
    <property type="match status" value="1"/>
</dbReference>
<feature type="binding site" evidence="9">
    <location>
        <position position="404"/>
    </location>
    <ligand>
        <name>Mg(2+)</name>
        <dbReference type="ChEBI" id="CHEBI:18420"/>
        <note>catalytic</note>
    </ligand>
</feature>
<dbReference type="GO" id="GO:0016787">
    <property type="term" value="F:hydrolase activity"/>
    <property type="evidence" value="ECO:0007669"/>
    <property type="project" value="UniProtKB-KW"/>
</dbReference>
<dbReference type="InterPro" id="IPR001604">
    <property type="entry name" value="Endo_G_ENPP1-like_dom"/>
</dbReference>
<comment type="cofactor">
    <cofactor evidence="1">
        <name>Mg(2+)</name>
        <dbReference type="ChEBI" id="CHEBI:18420"/>
    </cofactor>
</comment>
<proteinExistence type="inferred from homology"/>
<reference evidence="13 14" key="1">
    <citation type="submission" date="2012-01" db="EMBL/GenBank/DDBJ databases">
        <title>The Genome Sequence of Odoribacter laneus YIT 12061.</title>
        <authorList>
            <consortium name="The Broad Institute Genome Sequencing Platform"/>
            <person name="Earl A."/>
            <person name="Ward D."/>
            <person name="Feldgarden M."/>
            <person name="Gevers D."/>
            <person name="Morotomi M."/>
            <person name="Young S.K."/>
            <person name="Zeng Q."/>
            <person name="Gargeya S."/>
            <person name="Fitzgerald M."/>
            <person name="Haas B."/>
            <person name="Abouelleil A."/>
            <person name="Alvarado L."/>
            <person name="Arachchi H.M."/>
            <person name="Berlin A."/>
            <person name="Chapman S.B."/>
            <person name="Gearin G."/>
            <person name="Goldberg J."/>
            <person name="Griggs A."/>
            <person name="Gujja S."/>
            <person name="Hansen M."/>
            <person name="Heiman D."/>
            <person name="Howarth C."/>
            <person name="Larimer J."/>
            <person name="Lui A."/>
            <person name="MacDonald P.J.P."/>
            <person name="McCowen C."/>
            <person name="Montmayeur A."/>
            <person name="Murphy C."/>
            <person name="Neiman D."/>
            <person name="Pearson M."/>
            <person name="Priest M."/>
            <person name="Roberts A."/>
            <person name="Saif S."/>
            <person name="Shea T."/>
            <person name="Sisk P."/>
            <person name="Stolte C."/>
            <person name="Sykes S."/>
            <person name="Wortman J."/>
            <person name="Nusbaum C."/>
            <person name="Birren B."/>
        </authorList>
    </citation>
    <scope>NUCLEOTIDE SEQUENCE [LARGE SCALE GENOMIC DNA]</scope>
    <source>
        <strain evidence="13 14">YIT 12061</strain>
    </source>
</reference>
<name>H1DG35_9BACT</name>
<dbReference type="GeneID" id="98068803"/>